<dbReference type="AlphaFoldDB" id="A0A7W9T1G5"/>
<comment type="caution">
    <text evidence="1">The sequence shown here is derived from an EMBL/GenBank/DDBJ whole genome shotgun (WGS) entry which is preliminary data.</text>
</comment>
<protein>
    <submittedName>
        <fullName evidence="1">Uncharacterized protein</fullName>
    </submittedName>
</protein>
<evidence type="ECO:0000313" key="1">
    <source>
        <dbReference type="EMBL" id="MBB6059755.1"/>
    </source>
</evidence>
<organism evidence="1 2">
    <name type="scientific">Hymenobacter luteus</name>
    <dbReference type="NCBI Taxonomy" id="1411122"/>
    <lineage>
        <taxon>Bacteria</taxon>
        <taxon>Pseudomonadati</taxon>
        <taxon>Bacteroidota</taxon>
        <taxon>Cytophagia</taxon>
        <taxon>Cytophagales</taxon>
        <taxon>Hymenobacteraceae</taxon>
        <taxon>Hymenobacter</taxon>
    </lineage>
</organism>
<proteinExistence type="predicted"/>
<dbReference type="EMBL" id="JACHGG010000003">
    <property type="protein sequence ID" value="MBB6059755.1"/>
    <property type="molecule type" value="Genomic_DNA"/>
</dbReference>
<accession>A0A7W9T1G5</accession>
<reference evidence="1 2" key="1">
    <citation type="submission" date="2020-08" db="EMBL/GenBank/DDBJ databases">
        <title>Genomic Encyclopedia of Type Strains, Phase IV (KMG-IV): sequencing the most valuable type-strain genomes for metagenomic binning, comparative biology and taxonomic classification.</title>
        <authorList>
            <person name="Goeker M."/>
        </authorList>
    </citation>
    <scope>NUCLEOTIDE SEQUENCE [LARGE SCALE GENOMIC DNA]</scope>
    <source>
        <strain evidence="1 2">DSM 26718</strain>
    </source>
</reference>
<name>A0A7W9T1G5_9BACT</name>
<gene>
    <name evidence="1" type="ORF">HNQ93_002615</name>
</gene>
<dbReference type="Proteomes" id="UP000532746">
    <property type="component" value="Unassembled WGS sequence"/>
</dbReference>
<evidence type="ECO:0000313" key="2">
    <source>
        <dbReference type="Proteomes" id="UP000532746"/>
    </source>
</evidence>
<dbReference type="RefSeq" id="WP_183403802.1">
    <property type="nucleotide sequence ID" value="NZ_JACHGG010000003.1"/>
</dbReference>
<keyword evidence="2" id="KW-1185">Reference proteome</keyword>
<sequence length="199" mass="21808">MQKILVSLGNGALVLSLCLGLGCTEKREPATAKATSPTPERTPSVVEVVGHYAVQIAKGTRLTTPASRFYGGDTLPSLNSDSTMYILTPGTCTVTAILNAEQQLESVYITARKDPQAEAPEVASLPEPERLVRLGELRRVFGEGQIKPAVLRRQEEWRRYPVEFSYLLAPGGREARIRAMMFTPEYSDSAMVHSISVEK</sequence>
<dbReference type="PROSITE" id="PS51257">
    <property type="entry name" value="PROKAR_LIPOPROTEIN"/>
    <property type="match status" value="1"/>
</dbReference>